<dbReference type="GO" id="GO:0006261">
    <property type="term" value="P:DNA-templated DNA replication"/>
    <property type="evidence" value="ECO:0007669"/>
    <property type="project" value="TreeGrafter"/>
</dbReference>
<dbReference type="OrthoDB" id="9810148at2"/>
<dbReference type="EMBL" id="AAPI01000002">
    <property type="protein sequence ID" value="EAS47577.1"/>
    <property type="molecule type" value="Genomic_DNA"/>
</dbReference>
<dbReference type="Gene3D" id="1.10.8.60">
    <property type="match status" value="1"/>
</dbReference>
<evidence type="ECO:0000256" key="8">
    <source>
        <dbReference type="ARBA" id="ARBA00022840"/>
    </source>
</evidence>
<dbReference type="SUPFAM" id="SSF52540">
    <property type="entry name" value="P-loop containing nucleoside triphosphate hydrolases"/>
    <property type="match status" value="1"/>
</dbReference>
<keyword evidence="8 11" id="KW-0067">ATP-binding</keyword>
<evidence type="ECO:0000256" key="12">
    <source>
        <dbReference type="SAM" id="MobiDB-lite"/>
    </source>
</evidence>
<dbReference type="InterPro" id="IPR050238">
    <property type="entry name" value="DNA_Rep/Repair_Clamp_Loader"/>
</dbReference>
<gene>
    <name evidence="11" type="primary">dnaX</name>
    <name evidence="14" type="ORF">GB2207_02197</name>
</gene>
<dbReference type="GO" id="GO:0003677">
    <property type="term" value="F:DNA binding"/>
    <property type="evidence" value="ECO:0007669"/>
    <property type="project" value="InterPro"/>
</dbReference>
<accession>Q1YTB0</accession>
<dbReference type="InterPro" id="IPR003593">
    <property type="entry name" value="AAA+_ATPase"/>
</dbReference>
<reference evidence="14 15" key="1">
    <citation type="submission" date="2006-03" db="EMBL/GenBank/DDBJ databases">
        <authorList>
            <person name="Giovannoni S.J."/>
            <person name="Cho J.-C."/>
            <person name="Ferriera S."/>
            <person name="Johnson J."/>
            <person name="Kravitz S."/>
            <person name="Halpern A."/>
            <person name="Remington K."/>
            <person name="Beeson K."/>
            <person name="Tran B."/>
            <person name="Rogers Y.-H."/>
            <person name="Friedman R."/>
            <person name="Venter J.C."/>
        </authorList>
    </citation>
    <scope>NUCLEOTIDE SEQUENCE [LARGE SCALE GENOMIC DNA]</scope>
    <source>
        <strain evidence="14 15">HTCC2207</strain>
    </source>
</reference>
<keyword evidence="3 11" id="KW-0548">Nucleotidyltransferase</keyword>
<comment type="function">
    <text evidence="11">DNA polymerase III is a complex, multichain enzyme responsible for most of the replicative synthesis in bacteria. This DNA polymerase also exhibits 3' to 5' exonuclease activity.</text>
</comment>
<dbReference type="InterPro" id="IPR008921">
    <property type="entry name" value="DNA_pol3_clamp-load_cplx_C"/>
</dbReference>
<dbReference type="InterPro" id="IPR038249">
    <property type="entry name" value="PolIII_tau_V_sf"/>
</dbReference>
<dbReference type="EC" id="2.7.7.7" evidence="11"/>
<dbReference type="FunFam" id="1.20.272.10:FF:000003">
    <property type="entry name" value="DNA polymerase III subunit gamma/tau"/>
    <property type="match status" value="1"/>
</dbReference>
<dbReference type="GO" id="GO:0009360">
    <property type="term" value="C:DNA polymerase III complex"/>
    <property type="evidence" value="ECO:0007669"/>
    <property type="project" value="InterPro"/>
</dbReference>
<evidence type="ECO:0000256" key="5">
    <source>
        <dbReference type="ARBA" id="ARBA00022723"/>
    </source>
</evidence>
<dbReference type="PANTHER" id="PTHR11669:SF0">
    <property type="entry name" value="PROTEIN STICHEL-LIKE 2"/>
    <property type="match status" value="1"/>
</dbReference>
<dbReference type="InterPro" id="IPR022754">
    <property type="entry name" value="DNA_pol_III_gamma-3"/>
</dbReference>
<keyword evidence="5" id="KW-0479">Metal-binding</keyword>
<dbReference type="Pfam" id="PF12170">
    <property type="entry name" value="DNA_pol3_tau_5"/>
    <property type="match status" value="1"/>
</dbReference>
<evidence type="ECO:0000259" key="13">
    <source>
        <dbReference type="SMART" id="SM00382"/>
    </source>
</evidence>
<dbReference type="STRING" id="314287.GB2207_02197"/>
<evidence type="ECO:0000256" key="9">
    <source>
        <dbReference type="ARBA" id="ARBA00022932"/>
    </source>
</evidence>
<dbReference type="PANTHER" id="PTHR11669">
    <property type="entry name" value="REPLICATION FACTOR C / DNA POLYMERASE III GAMMA-TAU SUBUNIT"/>
    <property type="match status" value="1"/>
</dbReference>
<keyword evidence="6 11" id="KW-0547">Nucleotide-binding</keyword>
<dbReference type="InterPro" id="IPR045085">
    <property type="entry name" value="HLD_clamp_pol_III_gamma_tau"/>
</dbReference>
<dbReference type="Proteomes" id="UP000005555">
    <property type="component" value="Unassembled WGS sequence"/>
</dbReference>
<dbReference type="Pfam" id="PF12169">
    <property type="entry name" value="DNA_pol3_gamma3"/>
    <property type="match status" value="1"/>
</dbReference>
<feature type="region of interest" description="Disordered" evidence="12">
    <location>
        <begin position="491"/>
        <end position="518"/>
    </location>
</feature>
<keyword evidence="2 11" id="KW-0808">Transferase</keyword>
<evidence type="ECO:0000256" key="2">
    <source>
        <dbReference type="ARBA" id="ARBA00022679"/>
    </source>
</evidence>
<dbReference type="SUPFAM" id="SSF48019">
    <property type="entry name" value="post-AAA+ oligomerization domain-like"/>
    <property type="match status" value="1"/>
</dbReference>
<evidence type="ECO:0000256" key="3">
    <source>
        <dbReference type="ARBA" id="ARBA00022695"/>
    </source>
</evidence>
<dbReference type="CDD" id="cd00009">
    <property type="entry name" value="AAA"/>
    <property type="match status" value="1"/>
</dbReference>
<dbReference type="Gene3D" id="1.20.272.10">
    <property type="match status" value="1"/>
</dbReference>
<evidence type="ECO:0000313" key="14">
    <source>
        <dbReference type="EMBL" id="EAS47577.1"/>
    </source>
</evidence>
<dbReference type="NCBIfam" id="NF005942">
    <property type="entry name" value="PRK07994.1"/>
    <property type="match status" value="1"/>
</dbReference>
<proteinExistence type="inferred from homology"/>
<dbReference type="HOGENOM" id="CLU_006229_6_0_6"/>
<dbReference type="InterPro" id="IPR021029">
    <property type="entry name" value="DNA_pol_III_tau_dom-5"/>
</dbReference>
<evidence type="ECO:0000256" key="7">
    <source>
        <dbReference type="ARBA" id="ARBA00022833"/>
    </source>
</evidence>
<sequence>MSYQVLARKWRPRIFAEMAGQQHVLQALINALDHDRLHHAYLFTGTRGVGKTTIARILSKCLNCEVGVSSVPCGECSSCTEIGEGRFIDLIEVDAASRTGVDDMRELLDNVQYAPSRGRYKIYLIDEVHMLSKSSFAALLKTLEEPPPHVKFLFATTDPQKLPITVLSRCLQFNLKNLSAERITEHLQFVLGEEQVPFEEAALWSLARAADGSMRDALSLTDQAIGHGGGQVNEGEVSAMLGTIERSYVVDICQALISGSGTELLAAIGRMAEQAPDYDAALTDILSVWHQVAIVQTVPEALDKGVANYTELLALAAAVSREDTQLFYQICLLGRKDLQLSPDAKSGFEMVMLRALAFRPQTSAQVGSGPKAVAKAQASAAVAPPLEVEPSGKKPEAVVTAVVDDRPPLEPAVEAVAEAVSAPESTVKPVTAAPVEPTAQLVVESPVEVYQKSVQPTGYDGVQEAVQKTVDGAVGQPIEETVDETIKETIEEASEKPSQERTPLQTPEAAPAPAPIPLERFTPDNWIQLRRQLSIGASLGEIASHCLYLGRSGQQLNFLIDSDHNSLYDEPHQEQFSEALSDYFQQPVTVDITLGVAEKETPRAATTREKAERLVEAVDSLNQDPAVVKFKQLFDGELDERSVRPID</sequence>
<dbReference type="GO" id="GO:0003887">
    <property type="term" value="F:DNA-directed DNA polymerase activity"/>
    <property type="evidence" value="ECO:0007669"/>
    <property type="project" value="UniProtKB-KW"/>
</dbReference>
<dbReference type="SMART" id="SM00382">
    <property type="entry name" value="AAA"/>
    <property type="match status" value="1"/>
</dbReference>
<dbReference type="eggNOG" id="COG2812">
    <property type="taxonomic scope" value="Bacteria"/>
</dbReference>
<dbReference type="InterPro" id="IPR027417">
    <property type="entry name" value="P-loop_NTPase"/>
</dbReference>
<protein>
    <recommendedName>
        <fullName evidence="11">DNA polymerase III subunit gamma/tau</fullName>
        <ecNumber evidence="11">2.7.7.7</ecNumber>
    </recommendedName>
</protein>
<organism evidence="14 15">
    <name type="scientific">gamma proteobacterium HTCC2207</name>
    <dbReference type="NCBI Taxonomy" id="314287"/>
    <lineage>
        <taxon>Bacteria</taxon>
        <taxon>Pseudomonadati</taxon>
        <taxon>Pseudomonadota</taxon>
        <taxon>Gammaproteobacteria</taxon>
        <taxon>Cellvibrionales</taxon>
        <taxon>Porticoccaceae</taxon>
        <taxon>SAR92 clade</taxon>
    </lineage>
</organism>
<evidence type="ECO:0000256" key="6">
    <source>
        <dbReference type="ARBA" id="ARBA00022741"/>
    </source>
</evidence>
<evidence type="ECO:0000256" key="11">
    <source>
        <dbReference type="RuleBase" id="RU364063"/>
    </source>
</evidence>
<name>Q1YTB0_9GAMM</name>
<dbReference type="CDD" id="cd18137">
    <property type="entry name" value="HLD_clamp_pol_III_gamma_tau"/>
    <property type="match status" value="1"/>
</dbReference>
<keyword evidence="9 11" id="KW-0239">DNA-directed DNA polymerase</keyword>
<comment type="catalytic activity">
    <reaction evidence="10 11">
        <text>DNA(n) + a 2'-deoxyribonucleoside 5'-triphosphate = DNA(n+1) + diphosphate</text>
        <dbReference type="Rhea" id="RHEA:22508"/>
        <dbReference type="Rhea" id="RHEA-COMP:17339"/>
        <dbReference type="Rhea" id="RHEA-COMP:17340"/>
        <dbReference type="ChEBI" id="CHEBI:33019"/>
        <dbReference type="ChEBI" id="CHEBI:61560"/>
        <dbReference type="ChEBI" id="CHEBI:173112"/>
        <dbReference type="EC" id="2.7.7.7"/>
    </reaction>
</comment>
<evidence type="ECO:0000256" key="4">
    <source>
        <dbReference type="ARBA" id="ARBA00022705"/>
    </source>
</evidence>
<dbReference type="NCBIfam" id="TIGR02397">
    <property type="entry name" value="dnaX_nterm"/>
    <property type="match status" value="1"/>
</dbReference>
<dbReference type="FunFam" id="3.40.50.300:FF:000014">
    <property type="entry name" value="DNA polymerase III subunit gamma/tau"/>
    <property type="match status" value="1"/>
</dbReference>
<comment type="similarity">
    <text evidence="1 11">Belongs to the DnaX/STICHEL family.</text>
</comment>
<dbReference type="GO" id="GO:0046872">
    <property type="term" value="F:metal ion binding"/>
    <property type="evidence" value="ECO:0007669"/>
    <property type="project" value="UniProtKB-KW"/>
</dbReference>
<comment type="caution">
    <text evidence="14">The sequence shown here is derived from an EMBL/GenBank/DDBJ whole genome shotgun (WGS) entry which is preliminary data.</text>
</comment>
<keyword evidence="7" id="KW-0862">Zinc</keyword>
<dbReference type="GO" id="GO:0005524">
    <property type="term" value="F:ATP binding"/>
    <property type="evidence" value="ECO:0007669"/>
    <property type="project" value="UniProtKB-KW"/>
</dbReference>
<dbReference type="Gene3D" id="3.40.50.300">
    <property type="entry name" value="P-loop containing nucleotide triphosphate hydrolases"/>
    <property type="match status" value="1"/>
</dbReference>
<dbReference type="FunFam" id="1.10.8.60:FF:000013">
    <property type="entry name" value="DNA polymerase III subunit gamma/tau"/>
    <property type="match status" value="1"/>
</dbReference>
<keyword evidence="4 11" id="KW-0235">DNA replication</keyword>
<dbReference type="Pfam" id="PF13177">
    <property type="entry name" value="DNA_pol3_delta2"/>
    <property type="match status" value="1"/>
</dbReference>
<evidence type="ECO:0000313" key="15">
    <source>
        <dbReference type="Proteomes" id="UP000005555"/>
    </source>
</evidence>
<dbReference type="InterPro" id="IPR012763">
    <property type="entry name" value="DNA_pol_III_sug/sutau_N"/>
</dbReference>
<dbReference type="AlphaFoldDB" id="Q1YTB0"/>
<dbReference type="Pfam" id="PF22608">
    <property type="entry name" value="DNAX_ATPase_lid"/>
    <property type="match status" value="1"/>
</dbReference>
<feature type="domain" description="AAA+ ATPase" evidence="13">
    <location>
        <begin position="37"/>
        <end position="193"/>
    </location>
</feature>
<evidence type="ECO:0000256" key="1">
    <source>
        <dbReference type="ARBA" id="ARBA00006360"/>
    </source>
</evidence>
<comment type="subunit">
    <text evidence="11">DNA polymerase III contains a core (composed of alpha, epsilon and theta chains) that associates with a tau subunit. This core dimerizes to form the POLIII' complex. PolIII' associates with the gamma complex (composed of gamma, delta, delta', psi and chi chains) and with the beta chain to form the complete DNA polymerase III complex.</text>
</comment>
<dbReference type="Gene3D" id="3.30.300.150">
    <property type="entry name" value="DNA polymerase III, tau subunit, domain V"/>
    <property type="match status" value="1"/>
</dbReference>
<keyword evidence="15" id="KW-1185">Reference proteome</keyword>
<evidence type="ECO:0000256" key="10">
    <source>
        <dbReference type="ARBA" id="ARBA00049244"/>
    </source>
</evidence>